<dbReference type="EC" id="3.2.2.31" evidence="4 14"/>
<evidence type="ECO:0000256" key="12">
    <source>
        <dbReference type="ARBA" id="ARBA00023204"/>
    </source>
</evidence>
<evidence type="ECO:0000256" key="8">
    <source>
        <dbReference type="ARBA" id="ARBA00022763"/>
    </source>
</evidence>
<keyword evidence="7" id="KW-0479">Metal-binding</keyword>
<dbReference type="InterPro" id="IPR000445">
    <property type="entry name" value="HhH_motif"/>
</dbReference>
<dbReference type="Proteomes" id="UP000295830">
    <property type="component" value="Unassembled WGS sequence"/>
</dbReference>
<dbReference type="GO" id="GO:0035485">
    <property type="term" value="F:adenine/guanine mispair binding"/>
    <property type="evidence" value="ECO:0007669"/>
    <property type="project" value="TreeGrafter"/>
</dbReference>
<dbReference type="GO" id="GO:0046872">
    <property type="term" value="F:metal ion binding"/>
    <property type="evidence" value="ECO:0007669"/>
    <property type="project" value="UniProtKB-UniRule"/>
</dbReference>
<dbReference type="InterPro" id="IPR029119">
    <property type="entry name" value="MutY_C"/>
</dbReference>
<protein>
    <recommendedName>
        <fullName evidence="5 14">Adenine DNA glycosylase</fullName>
        <ecNumber evidence="4 14">3.2.2.31</ecNumber>
    </recommendedName>
</protein>
<keyword evidence="11" id="KW-0411">Iron-sulfur</keyword>
<dbReference type="AlphaFoldDB" id="A0A4R7JYB4"/>
<keyword evidence="12" id="KW-0234">DNA repair</keyword>
<name>A0A4R7JYB4_9GAMM</name>
<dbReference type="Pfam" id="PF00633">
    <property type="entry name" value="HHH"/>
    <property type="match status" value="1"/>
</dbReference>
<keyword evidence="17" id="KW-1185">Reference proteome</keyword>
<comment type="similarity">
    <text evidence="3 14">Belongs to the Nth/MutY family.</text>
</comment>
<dbReference type="InterPro" id="IPR005760">
    <property type="entry name" value="A/G_AdeGlyc_MutY"/>
</dbReference>
<dbReference type="Pfam" id="PF00730">
    <property type="entry name" value="HhH-GPD"/>
    <property type="match status" value="1"/>
</dbReference>
<dbReference type="SUPFAM" id="SSF55811">
    <property type="entry name" value="Nudix"/>
    <property type="match status" value="1"/>
</dbReference>
<dbReference type="PANTHER" id="PTHR42944:SF1">
    <property type="entry name" value="ADENINE DNA GLYCOSYLASE"/>
    <property type="match status" value="1"/>
</dbReference>
<dbReference type="OrthoDB" id="9802365at2"/>
<dbReference type="Gene3D" id="3.90.79.10">
    <property type="entry name" value="Nucleoside Triphosphate Pyrophosphohydrolase"/>
    <property type="match status" value="1"/>
</dbReference>
<evidence type="ECO:0000256" key="5">
    <source>
        <dbReference type="ARBA" id="ARBA00022023"/>
    </source>
</evidence>
<dbReference type="SUPFAM" id="SSF48150">
    <property type="entry name" value="DNA-glycosylase"/>
    <property type="match status" value="1"/>
</dbReference>
<dbReference type="InterPro" id="IPR003265">
    <property type="entry name" value="HhH-GPD_domain"/>
</dbReference>
<dbReference type="CDD" id="cd00056">
    <property type="entry name" value="ENDO3c"/>
    <property type="match status" value="1"/>
</dbReference>
<evidence type="ECO:0000313" key="17">
    <source>
        <dbReference type="Proteomes" id="UP000295830"/>
    </source>
</evidence>
<dbReference type="Gene3D" id="1.10.1670.10">
    <property type="entry name" value="Helix-hairpin-Helix base-excision DNA repair enzymes (C-terminal)"/>
    <property type="match status" value="1"/>
</dbReference>
<comment type="caution">
    <text evidence="16">The sequence shown here is derived from an EMBL/GenBank/DDBJ whole genome shotgun (WGS) entry which is preliminary data.</text>
</comment>
<comment type="catalytic activity">
    <reaction evidence="1 14">
        <text>Hydrolyzes free adenine bases from 7,8-dihydro-8-oxoguanine:adenine mismatched double-stranded DNA, leaving an apurinic site.</text>
        <dbReference type="EC" id="3.2.2.31"/>
    </reaction>
</comment>
<dbReference type="EMBL" id="SOAX01000002">
    <property type="protein sequence ID" value="TDT43500.1"/>
    <property type="molecule type" value="Genomic_DNA"/>
</dbReference>
<dbReference type="GO" id="GO:0006298">
    <property type="term" value="P:mismatch repair"/>
    <property type="evidence" value="ECO:0007669"/>
    <property type="project" value="TreeGrafter"/>
</dbReference>
<evidence type="ECO:0000256" key="9">
    <source>
        <dbReference type="ARBA" id="ARBA00022801"/>
    </source>
</evidence>
<evidence type="ECO:0000256" key="13">
    <source>
        <dbReference type="ARBA" id="ARBA00023295"/>
    </source>
</evidence>
<dbReference type="NCBIfam" id="TIGR01084">
    <property type="entry name" value="mutY"/>
    <property type="match status" value="1"/>
</dbReference>
<dbReference type="SMART" id="SM00525">
    <property type="entry name" value="FES"/>
    <property type="match status" value="1"/>
</dbReference>
<comment type="cofactor">
    <cofactor evidence="14">
        <name>[4Fe-4S] cluster</name>
        <dbReference type="ChEBI" id="CHEBI:49883"/>
    </cofactor>
    <text evidence="14">Binds 1 [4Fe-4S] cluster.</text>
</comment>
<dbReference type="GO" id="GO:0032357">
    <property type="term" value="F:oxidized purine DNA binding"/>
    <property type="evidence" value="ECO:0007669"/>
    <property type="project" value="TreeGrafter"/>
</dbReference>
<accession>A0A4R7JYB4</accession>
<evidence type="ECO:0000256" key="7">
    <source>
        <dbReference type="ARBA" id="ARBA00022723"/>
    </source>
</evidence>
<dbReference type="Pfam" id="PF14815">
    <property type="entry name" value="NUDIX_4"/>
    <property type="match status" value="1"/>
</dbReference>
<dbReference type="InterPro" id="IPR044298">
    <property type="entry name" value="MIG/MutY"/>
</dbReference>
<dbReference type="GO" id="GO:0034039">
    <property type="term" value="F:8-oxo-7,8-dihydroguanine DNA N-glycosylase activity"/>
    <property type="evidence" value="ECO:0007669"/>
    <property type="project" value="TreeGrafter"/>
</dbReference>
<proteinExistence type="inferred from homology"/>
<keyword evidence="13 14" id="KW-0326">Glycosidase</keyword>
<evidence type="ECO:0000256" key="3">
    <source>
        <dbReference type="ARBA" id="ARBA00008343"/>
    </source>
</evidence>
<dbReference type="SMART" id="SM00478">
    <property type="entry name" value="ENDO3c"/>
    <property type="match status" value="1"/>
</dbReference>
<reference evidence="16 17" key="1">
    <citation type="submission" date="2019-03" db="EMBL/GenBank/DDBJ databases">
        <title>Genomic Encyclopedia of Type Strains, Phase IV (KMG-IV): sequencing the most valuable type-strain genomes for metagenomic binning, comparative biology and taxonomic classification.</title>
        <authorList>
            <person name="Goeker M."/>
        </authorList>
    </citation>
    <scope>NUCLEOTIDE SEQUENCE [LARGE SCALE GENOMIC DNA]</scope>
    <source>
        <strain evidence="16 17">DSM 15505</strain>
    </source>
</reference>
<keyword evidence="6" id="KW-0004">4Fe-4S</keyword>
<dbReference type="GO" id="GO:0000701">
    <property type="term" value="F:purine-specific mismatch base pair DNA N-glycosylase activity"/>
    <property type="evidence" value="ECO:0007669"/>
    <property type="project" value="UniProtKB-EC"/>
</dbReference>
<dbReference type="RefSeq" id="WP_133735565.1">
    <property type="nucleotide sequence ID" value="NZ_SOAX01000002.1"/>
</dbReference>
<evidence type="ECO:0000313" key="16">
    <source>
        <dbReference type="EMBL" id="TDT43500.1"/>
    </source>
</evidence>
<dbReference type="InterPro" id="IPR004036">
    <property type="entry name" value="Endonuclease-III-like_CS2"/>
</dbReference>
<evidence type="ECO:0000256" key="10">
    <source>
        <dbReference type="ARBA" id="ARBA00023004"/>
    </source>
</evidence>
<evidence type="ECO:0000256" key="6">
    <source>
        <dbReference type="ARBA" id="ARBA00022485"/>
    </source>
</evidence>
<evidence type="ECO:0000256" key="4">
    <source>
        <dbReference type="ARBA" id="ARBA00012045"/>
    </source>
</evidence>
<feature type="domain" description="HhH-GPD" evidence="15">
    <location>
        <begin position="38"/>
        <end position="189"/>
    </location>
</feature>
<dbReference type="InterPro" id="IPR023170">
    <property type="entry name" value="HhH_base_excis_C"/>
</dbReference>
<evidence type="ECO:0000259" key="15">
    <source>
        <dbReference type="SMART" id="SM00478"/>
    </source>
</evidence>
<gene>
    <name evidence="16" type="ORF">DES49_1318</name>
</gene>
<dbReference type="Gene3D" id="1.10.340.30">
    <property type="entry name" value="Hypothetical protein, domain 2"/>
    <property type="match status" value="1"/>
</dbReference>
<evidence type="ECO:0000256" key="1">
    <source>
        <dbReference type="ARBA" id="ARBA00000843"/>
    </source>
</evidence>
<evidence type="ECO:0000256" key="14">
    <source>
        <dbReference type="RuleBase" id="RU365096"/>
    </source>
</evidence>
<keyword evidence="10 14" id="KW-0408">Iron</keyword>
<dbReference type="PROSITE" id="PS01155">
    <property type="entry name" value="ENDONUCLEASE_III_2"/>
    <property type="match status" value="1"/>
</dbReference>
<keyword evidence="9" id="KW-0378">Hydrolase</keyword>
<dbReference type="InterPro" id="IPR015797">
    <property type="entry name" value="NUDIX_hydrolase-like_dom_sf"/>
</dbReference>
<sequence length="347" mass="39628">MGDWFSQQLLDWYDRHGRKELPWHRDRSAYRVWVSEIMLQQTQVTTVIPYFERFMERFPSVHDLASAAREEVLGYWSGLGYYARARNLHAAAIEVVERFEGEFPQDPEQLQSLPGIGRSTAAAIAAQAFDQRAAILDGNAKRVLARYHGVEGWPGKTAVANELWDHAEEHTPHERIRDYTQAIMDLGAMVCTRRNPACASCPVRTGCIGYARNDPEAYPGRKPKKEKPEKTLWMLLIEDGEGRLLLEERPPTGIWGGLLSLPEADPALQPEEVPDHCESALGVETNMPDSLEPFRHTFSHYHLWIRPLRLSARRTISIQEHGRLRWLTREQALEAGLPAPIRGLIRQ</sequence>
<dbReference type="InterPro" id="IPR004035">
    <property type="entry name" value="Endouclease-III_FeS-bd_BS"/>
</dbReference>
<dbReference type="FunFam" id="1.10.340.30:FF:000002">
    <property type="entry name" value="Adenine DNA glycosylase"/>
    <property type="match status" value="1"/>
</dbReference>
<comment type="function">
    <text evidence="2">Adenine glycosylase active on G-A mispairs. MutY also corrects error-prone DNA synthesis past GO lesions which are due to the oxidatively damaged form of guanine: 7,8-dihydro-8-oxoguanine (8-oxo-dGTP).</text>
</comment>
<dbReference type="CDD" id="cd03431">
    <property type="entry name" value="NUDIX_DNA_Glycosylase_C-MutY"/>
    <property type="match status" value="1"/>
</dbReference>
<dbReference type="InterPro" id="IPR003651">
    <property type="entry name" value="Endonuclease3_FeS-loop_motif"/>
</dbReference>
<dbReference type="InterPro" id="IPR011257">
    <property type="entry name" value="DNA_glycosylase"/>
</dbReference>
<dbReference type="GO" id="GO:0006284">
    <property type="term" value="P:base-excision repair"/>
    <property type="evidence" value="ECO:0007669"/>
    <property type="project" value="UniProtKB-UniRule"/>
</dbReference>
<organism evidence="16 17">
    <name type="scientific">Halospina denitrificans</name>
    <dbReference type="NCBI Taxonomy" id="332522"/>
    <lineage>
        <taxon>Bacteria</taxon>
        <taxon>Pseudomonadati</taxon>
        <taxon>Pseudomonadota</taxon>
        <taxon>Gammaproteobacteria</taxon>
        <taxon>Halospina</taxon>
    </lineage>
</organism>
<dbReference type="PANTHER" id="PTHR42944">
    <property type="entry name" value="ADENINE DNA GLYCOSYLASE"/>
    <property type="match status" value="1"/>
</dbReference>
<evidence type="ECO:0000256" key="11">
    <source>
        <dbReference type="ARBA" id="ARBA00023014"/>
    </source>
</evidence>
<dbReference type="GO" id="GO:0051539">
    <property type="term" value="F:4 iron, 4 sulfur cluster binding"/>
    <property type="evidence" value="ECO:0007669"/>
    <property type="project" value="UniProtKB-UniRule"/>
</dbReference>
<evidence type="ECO:0000256" key="2">
    <source>
        <dbReference type="ARBA" id="ARBA00002933"/>
    </source>
</evidence>
<dbReference type="PROSITE" id="PS00764">
    <property type="entry name" value="ENDONUCLEASE_III_1"/>
    <property type="match status" value="1"/>
</dbReference>
<keyword evidence="8 14" id="KW-0227">DNA damage</keyword>